<comment type="caution">
    <text evidence="2">The sequence shown here is derived from an EMBL/GenBank/DDBJ whole genome shotgun (WGS) entry which is preliminary data.</text>
</comment>
<feature type="compositionally biased region" description="Basic and acidic residues" evidence="1">
    <location>
        <begin position="526"/>
        <end position="557"/>
    </location>
</feature>
<feature type="compositionally biased region" description="Basic and acidic residues" evidence="1">
    <location>
        <begin position="723"/>
        <end position="738"/>
    </location>
</feature>
<dbReference type="Proteomes" id="UP000198406">
    <property type="component" value="Unassembled WGS sequence"/>
</dbReference>
<organism evidence="2 3">
    <name type="scientific">Fistulifera solaris</name>
    <name type="common">Oleaginous diatom</name>
    <dbReference type="NCBI Taxonomy" id="1519565"/>
    <lineage>
        <taxon>Eukaryota</taxon>
        <taxon>Sar</taxon>
        <taxon>Stramenopiles</taxon>
        <taxon>Ochrophyta</taxon>
        <taxon>Bacillariophyta</taxon>
        <taxon>Bacillariophyceae</taxon>
        <taxon>Bacillariophycidae</taxon>
        <taxon>Naviculales</taxon>
        <taxon>Naviculaceae</taxon>
        <taxon>Fistulifera</taxon>
    </lineage>
</organism>
<feature type="compositionally biased region" description="Basic and acidic residues" evidence="1">
    <location>
        <begin position="387"/>
        <end position="401"/>
    </location>
</feature>
<feature type="region of interest" description="Disordered" evidence="1">
    <location>
        <begin position="596"/>
        <end position="858"/>
    </location>
</feature>
<evidence type="ECO:0000256" key="1">
    <source>
        <dbReference type="SAM" id="MobiDB-lite"/>
    </source>
</evidence>
<dbReference type="EMBL" id="BDSP01000107">
    <property type="protein sequence ID" value="GAX16555.1"/>
    <property type="molecule type" value="Genomic_DNA"/>
</dbReference>
<sequence>MATAHKRTLFHQLVGLNKQDDTFHSMMESCASFETLGVPSVENNNERGARRTISSRVTQLKKKLAAKKRDTDSPHEFLDGEMTSSSARPKHSSARSGSKSPAPRRGTGDTESQSELGSVGGERKDVDDMANETGSALHGDVDDSTKRKRRTFFGAFLLPGHNSNKTLDPQNSTKTLENDPAPKQHPLNESISSKQETHPLNQSLSSKHQNECHSLNHHALSAKHHESSKKVRSKRPESEPSPSGEKRRSRKSTEKKKMESDSEQSHGNLRMSHGKSLNQSKEDESDLPSPLQESQRSRLEASHTSLKNADSAVTETSTSPRRSPRSRKQIETEDDVEKRKTRRSLSPRRRLKQPTSEEEGDNPKEAGLSPSKSPKKRGSSPRRRKLSHELSFSKEKTDIELSLKTSVMDELDIGNANAMNVESQVLVARAAIEGNSSEQDEIATPDRKVDVKAVNETLKWKGSNDNGVNEPSHKGDVAARERKSRQDNEKSRTRRSRSVTAIIRTRHVSKSRDLSLSPDKQRHKSTRESRGDERRSQVSNRVKDLCLKLEKSSEKRPRGSSASLSPRKESSLKNMLEAATPLGDRKCLTVVSPQDYEKKKKVTNGDDAIADQSLMYVTDTTKRILKRVSPKKSPDILATSPRISTPPQKMARPLESSKSTRKSSSSSRMHAPEAEENHRLKEAERGSEDDARGRARHRVEQLRKDNNEAQQRRPRSSSRQKKERGAEASLEQRTDMRTHPKSLSKSSDDALRQSQSKSPRTILKKITRLSSPIKGNKASPVALNDSQRDSNPRKSPIQRTKDIQSSQIKMSTHSMPEKSDVQRIRRPVSKSPARHTAEIQGQRQSVQKGFGDIEKNSKRNEQLIRRVMSARNIDGHQSHHFEVEELTKSGSVVKRKLKVVPASDVETLGSMLLQKDTGRGTPKLKKGHASPVAAQLHIPDLDESQKSNLKVKYTEYNEISMLDNYVDDVEESDSVQ</sequence>
<name>A0A1Z5JRB2_FISSO</name>
<feature type="compositionally biased region" description="Basic and acidic residues" evidence="1">
    <location>
        <begin position="67"/>
        <end position="78"/>
    </location>
</feature>
<accession>A0A1Z5JRB2</accession>
<feature type="compositionally biased region" description="Polar residues" evidence="1">
    <location>
        <begin position="803"/>
        <end position="814"/>
    </location>
</feature>
<keyword evidence="3" id="KW-1185">Reference proteome</keyword>
<feature type="region of interest" description="Disordered" evidence="1">
    <location>
        <begin position="458"/>
        <end position="579"/>
    </location>
</feature>
<feature type="region of interest" description="Disordered" evidence="1">
    <location>
        <begin position="36"/>
        <end position="401"/>
    </location>
</feature>
<feature type="compositionally biased region" description="Polar residues" evidence="1">
    <location>
        <begin position="161"/>
        <end position="175"/>
    </location>
</feature>
<feature type="compositionally biased region" description="Basic and acidic residues" evidence="1">
    <location>
        <begin position="670"/>
        <end position="711"/>
    </location>
</feature>
<feature type="compositionally biased region" description="Basic residues" evidence="1">
    <location>
        <begin position="712"/>
        <end position="722"/>
    </location>
</feature>
<reference evidence="2 3" key="1">
    <citation type="journal article" date="2015" name="Plant Cell">
        <title>Oil accumulation by the oleaginous diatom Fistulifera solaris as revealed by the genome and transcriptome.</title>
        <authorList>
            <person name="Tanaka T."/>
            <person name="Maeda Y."/>
            <person name="Veluchamy A."/>
            <person name="Tanaka M."/>
            <person name="Abida H."/>
            <person name="Marechal E."/>
            <person name="Bowler C."/>
            <person name="Muto M."/>
            <person name="Sunaga Y."/>
            <person name="Tanaka M."/>
            <person name="Yoshino T."/>
            <person name="Taniguchi T."/>
            <person name="Fukuda Y."/>
            <person name="Nemoto M."/>
            <person name="Matsumoto M."/>
            <person name="Wong P.S."/>
            <person name="Aburatani S."/>
            <person name="Fujibuchi W."/>
        </authorList>
    </citation>
    <scope>NUCLEOTIDE SEQUENCE [LARGE SCALE GENOMIC DNA]</scope>
    <source>
        <strain evidence="2 3">JPCC DA0580</strain>
    </source>
</reference>
<feature type="compositionally biased region" description="Basic residues" evidence="1">
    <location>
        <begin position="339"/>
        <end position="352"/>
    </location>
</feature>
<feature type="compositionally biased region" description="Basic residues" evidence="1">
    <location>
        <begin position="373"/>
        <end position="386"/>
    </location>
</feature>
<dbReference type="AlphaFoldDB" id="A0A1Z5JRB2"/>
<protein>
    <submittedName>
        <fullName evidence="2">Uncharacterized protein</fullName>
    </submittedName>
</protein>
<feature type="compositionally biased region" description="Polar residues" evidence="1">
    <location>
        <begin position="302"/>
        <end position="315"/>
    </location>
</feature>
<dbReference type="InParanoid" id="A0A1Z5JRB2"/>
<evidence type="ECO:0000313" key="3">
    <source>
        <dbReference type="Proteomes" id="UP000198406"/>
    </source>
</evidence>
<feature type="compositionally biased region" description="Basic and acidic residues" evidence="1">
    <location>
        <begin position="471"/>
        <end position="491"/>
    </location>
</feature>
<feature type="compositionally biased region" description="Polar residues" evidence="1">
    <location>
        <begin position="187"/>
        <end position="207"/>
    </location>
</feature>
<feature type="compositionally biased region" description="Basic and acidic residues" evidence="1">
    <location>
        <begin position="223"/>
        <end position="238"/>
    </location>
</feature>
<proteinExistence type="predicted"/>
<evidence type="ECO:0000313" key="2">
    <source>
        <dbReference type="EMBL" id="GAX16555.1"/>
    </source>
</evidence>
<feature type="compositionally biased region" description="Basic and acidic residues" evidence="1">
    <location>
        <begin position="251"/>
        <end position="264"/>
    </location>
</feature>
<gene>
    <name evidence="2" type="ORF">FisN_7Lu315</name>
</gene>